<evidence type="ECO:0000256" key="3">
    <source>
        <dbReference type="ARBA" id="ARBA00022692"/>
    </source>
</evidence>
<evidence type="ECO:0000259" key="7">
    <source>
        <dbReference type="Pfam" id="PF02687"/>
    </source>
</evidence>
<keyword evidence="3 6" id="KW-0812">Transmembrane</keyword>
<dbReference type="AlphaFoldDB" id="A0AAP2DMW1"/>
<feature type="domain" description="ABC3 transporter permease C-terminal" evidence="7">
    <location>
        <begin position="669"/>
        <end position="781"/>
    </location>
</feature>
<dbReference type="RefSeq" id="WP_254166944.1">
    <property type="nucleotide sequence ID" value="NZ_JAHESF010000022.1"/>
</dbReference>
<sequence>MIKHHLLIIYRSFRKFRGTFLVNVAGLSVGLAATLLICLWVMDELSVDKFHEHNDRLFQVMMNIERPEGIETNPSTPEPTAKTLLEEFAEIENAVSVIQVPPRIKGLLSWENKSIKARQQFAGKEFFEIFSYKLLHGSGTQVLRDKNQLLLSDEMAIRLFGSAEAALGKTVEWNGGQYTGSYSVSGIFERAPENSTVQFDVLFCLDLFTEKNPSYLGWSNCASIAYVILKEETSVTVINEKLKGLMKAKAPAWNSTIFLRPYADQYLYNTYENGVRTGGRIAYVKLFSLIACFILIIACVNFMNLTTAKTAQRLKEIGVRKVMGARRRTLAFQYLGESLLVSFLSLAVAVLIVDLVLPEFNSITGKNLALAFDIRIILLFCSIALFTGIISGSYPALYLSSFNPAMVLRGKMHRALGELWTRKGLVVFQFAVSIILIVAVVVVYRQLGFIQSKNLGYNRDNVIYFPNEGPLRKNLESFLTEVKRIPGVVNASDLSFDLTGEHAGTYSIRWEGKRPEDSVSFANLAGDYDVAGILELQLKEGRFFSQETGNESANIIINEAAARIIGFTEPVGKAVRIWEKEKQIIGVVKDFHFESLYENVKPCFIQCMPNQRNVLVKIRAGVVPETLSQVEKLYKTYNAGFPFEYRFFDDDYQRLYTAEKRVATLAAYFAAIAVMISCLGLFALAAFTAEKRRKEIGIRKVLGSSEWGVVLLLSADFTGTVLVSVMIALPLSYFITSHWLDSFAFRIGMEWWYFVSAGAIALLVAWFTVAAQAVRAARVNPVKCLKEE</sequence>
<name>A0AAP2DMW1_9BACT</name>
<evidence type="ECO:0000256" key="2">
    <source>
        <dbReference type="ARBA" id="ARBA00022475"/>
    </source>
</evidence>
<evidence type="ECO:0000256" key="5">
    <source>
        <dbReference type="ARBA" id="ARBA00023136"/>
    </source>
</evidence>
<dbReference type="Proteomes" id="UP001319200">
    <property type="component" value="Unassembled WGS sequence"/>
</dbReference>
<dbReference type="GO" id="GO:0005886">
    <property type="term" value="C:plasma membrane"/>
    <property type="evidence" value="ECO:0007669"/>
    <property type="project" value="UniProtKB-SubCell"/>
</dbReference>
<feature type="transmembrane region" description="Helical" evidence="6">
    <location>
        <begin position="665"/>
        <end position="687"/>
    </location>
</feature>
<dbReference type="PANTHER" id="PTHR30572">
    <property type="entry name" value="MEMBRANE COMPONENT OF TRANSPORTER-RELATED"/>
    <property type="match status" value="1"/>
</dbReference>
<keyword evidence="4 6" id="KW-1133">Transmembrane helix</keyword>
<proteinExistence type="predicted"/>
<feature type="transmembrane region" description="Helical" evidence="6">
    <location>
        <begin position="286"/>
        <end position="305"/>
    </location>
</feature>
<evidence type="ECO:0000256" key="4">
    <source>
        <dbReference type="ARBA" id="ARBA00022989"/>
    </source>
</evidence>
<feature type="domain" description="ABC3 transporter permease C-terminal" evidence="7">
    <location>
        <begin position="289"/>
        <end position="404"/>
    </location>
</feature>
<dbReference type="GO" id="GO:0022857">
    <property type="term" value="F:transmembrane transporter activity"/>
    <property type="evidence" value="ECO:0007669"/>
    <property type="project" value="TreeGrafter"/>
</dbReference>
<protein>
    <submittedName>
        <fullName evidence="9">ABC transporter permease</fullName>
    </submittedName>
</protein>
<evidence type="ECO:0000313" key="10">
    <source>
        <dbReference type="Proteomes" id="UP001319200"/>
    </source>
</evidence>
<reference evidence="9 10" key="1">
    <citation type="submission" date="2021-05" db="EMBL/GenBank/DDBJ databases">
        <title>A Polyphasic approach of four new species of the genus Ohtaekwangia: Ohtaekwangia histidinii sp. nov., Ohtaekwangia cretensis sp. nov., Ohtaekwangia indiensis sp. nov., Ohtaekwangia reichenbachii sp. nov. from diverse environment.</title>
        <authorList>
            <person name="Octaviana S."/>
        </authorList>
    </citation>
    <scope>NUCLEOTIDE SEQUENCE [LARGE SCALE GENOMIC DNA]</scope>
    <source>
        <strain evidence="9 10">PWU4</strain>
    </source>
</reference>
<organism evidence="9 10">
    <name type="scientific">Chryseosolibacter histidini</name>
    <dbReference type="NCBI Taxonomy" id="2782349"/>
    <lineage>
        <taxon>Bacteria</taxon>
        <taxon>Pseudomonadati</taxon>
        <taxon>Bacteroidota</taxon>
        <taxon>Cytophagia</taxon>
        <taxon>Cytophagales</taxon>
        <taxon>Chryseotaleaceae</taxon>
        <taxon>Chryseosolibacter</taxon>
    </lineage>
</organism>
<keyword evidence="5 6" id="KW-0472">Membrane</keyword>
<accession>A0AAP2DMW1</accession>
<feature type="transmembrane region" description="Helical" evidence="6">
    <location>
        <begin position="330"/>
        <end position="356"/>
    </location>
</feature>
<keyword evidence="2" id="KW-1003">Cell membrane</keyword>
<feature type="transmembrane region" description="Helical" evidence="6">
    <location>
        <begin position="751"/>
        <end position="771"/>
    </location>
</feature>
<dbReference type="Pfam" id="PF02687">
    <property type="entry name" value="FtsX"/>
    <property type="match status" value="2"/>
</dbReference>
<dbReference type="PANTHER" id="PTHR30572:SF18">
    <property type="entry name" value="ABC-TYPE MACROLIDE FAMILY EXPORT SYSTEM PERMEASE COMPONENT 2"/>
    <property type="match status" value="1"/>
</dbReference>
<keyword evidence="10" id="KW-1185">Reference proteome</keyword>
<feature type="domain" description="MacB-like periplasmic core" evidence="8">
    <location>
        <begin position="21"/>
        <end position="242"/>
    </location>
</feature>
<dbReference type="EMBL" id="JAHESF010000022">
    <property type="protein sequence ID" value="MBT1699206.1"/>
    <property type="molecule type" value="Genomic_DNA"/>
</dbReference>
<feature type="domain" description="MacB-like periplasmic core" evidence="8">
    <location>
        <begin position="433"/>
        <end position="591"/>
    </location>
</feature>
<evidence type="ECO:0000256" key="1">
    <source>
        <dbReference type="ARBA" id="ARBA00004651"/>
    </source>
</evidence>
<evidence type="ECO:0000259" key="8">
    <source>
        <dbReference type="Pfam" id="PF12704"/>
    </source>
</evidence>
<gene>
    <name evidence="9" type="ORF">KK083_20080</name>
</gene>
<dbReference type="Pfam" id="PF12704">
    <property type="entry name" value="MacB_PCD"/>
    <property type="match status" value="2"/>
</dbReference>
<dbReference type="InterPro" id="IPR050250">
    <property type="entry name" value="Macrolide_Exporter_MacB"/>
</dbReference>
<evidence type="ECO:0000313" key="9">
    <source>
        <dbReference type="EMBL" id="MBT1699206.1"/>
    </source>
</evidence>
<feature type="transmembrane region" description="Helical" evidence="6">
    <location>
        <begin position="707"/>
        <end position="731"/>
    </location>
</feature>
<evidence type="ECO:0000256" key="6">
    <source>
        <dbReference type="SAM" id="Phobius"/>
    </source>
</evidence>
<dbReference type="InterPro" id="IPR003838">
    <property type="entry name" value="ABC3_permease_C"/>
</dbReference>
<feature type="transmembrane region" description="Helical" evidence="6">
    <location>
        <begin position="20"/>
        <end position="42"/>
    </location>
</feature>
<dbReference type="InterPro" id="IPR025857">
    <property type="entry name" value="MacB_PCD"/>
</dbReference>
<comment type="subcellular location">
    <subcellularLocation>
        <location evidence="1">Cell membrane</location>
        <topology evidence="1">Multi-pass membrane protein</topology>
    </subcellularLocation>
</comment>
<comment type="caution">
    <text evidence="9">The sequence shown here is derived from an EMBL/GenBank/DDBJ whole genome shotgun (WGS) entry which is preliminary data.</text>
</comment>
<feature type="transmembrane region" description="Helical" evidence="6">
    <location>
        <begin position="376"/>
        <end position="399"/>
    </location>
</feature>
<feature type="transmembrane region" description="Helical" evidence="6">
    <location>
        <begin position="420"/>
        <end position="444"/>
    </location>
</feature>